<reference evidence="3" key="1">
    <citation type="submission" date="2020-07" db="EMBL/GenBank/DDBJ databases">
        <title>A comparison of fourteen fully characterised mammalian-associated Campylobacter fetus isolates suggests a mechanism by which bovine-adapted biotypes have evolved high genomic plasticity.</title>
        <authorList>
            <person name="Nadin-Davis S.A."/>
            <person name="Chmara J.T."/>
            <person name="Carillo C."/>
            <person name="Amoako K."/>
            <person name="Goji N."/>
            <person name="Duceppe M.-O."/>
            <person name="Devenish J."/>
        </authorList>
    </citation>
    <scope>NUCLEOTIDE SEQUENCE [LARGE SCALE GENOMIC DNA]</scope>
    <source>
        <strain evidence="3">CFViADRI1362</strain>
        <plasmid evidence="3">pcfviadri1362_p3</plasmid>
    </source>
</reference>
<protein>
    <submittedName>
        <fullName evidence="2">Uncharacterized protein</fullName>
    </submittedName>
</protein>
<evidence type="ECO:0000313" key="2">
    <source>
        <dbReference type="EMBL" id="QMS59934.1"/>
    </source>
</evidence>
<keyword evidence="1" id="KW-0175">Coiled coil</keyword>
<accession>A0A974RN58</accession>
<dbReference type="AlphaFoldDB" id="A0A974RN58"/>
<dbReference type="RefSeq" id="WP_065842616.1">
    <property type="nucleotide sequence ID" value="NZ_CP059435.1"/>
</dbReference>
<evidence type="ECO:0000313" key="3">
    <source>
        <dbReference type="Proteomes" id="UP000514628"/>
    </source>
</evidence>
<evidence type="ECO:0000256" key="1">
    <source>
        <dbReference type="SAM" id="Coils"/>
    </source>
</evidence>
<geneLocation type="plasmid" evidence="3">
    <name>pcfviadri1362_p3</name>
</geneLocation>
<keyword evidence="2" id="KW-0614">Plasmid</keyword>
<dbReference type="Proteomes" id="UP000514628">
    <property type="component" value="Plasmid pCFViADRI1362_P3"/>
</dbReference>
<name>A0A974RN58_CAMFE</name>
<organism evidence="2 3">
    <name type="scientific">Campylobacter fetus</name>
    <dbReference type="NCBI Taxonomy" id="196"/>
    <lineage>
        <taxon>Bacteria</taxon>
        <taxon>Pseudomonadati</taxon>
        <taxon>Campylobacterota</taxon>
        <taxon>Epsilonproteobacteria</taxon>
        <taxon>Campylobacterales</taxon>
        <taxon>Campylobacteraceae</taxon>
        <taxon>Campylobacter</taxon>
    </lineage>
</organism>
<feature type="coiled-coil region" evidence="1">
    <location>
        <begin position="2"/>
        <end position="41"/>
    </location>
</feature>
<gene>
    <name evidence="2" type="ORF">GZ989_011470</name>
</gene>
<proteinExistence type="predicted"/>
<dbReference type="EMBL" id="CP059435">
    <property type="protein sequence ID" value="QMS59934.1"/>
    <property type="molecule type" value="Genomic_DNA"/>
</dbReference>
<sequence>MTNKYDAEIENLQEKLKSLKKKKAEAEKAKYSKIARLLTRQIQNNQNFNNDFFAICKKYEMKDLMVELDNFRQPQQD</sequence>